<comment type="caution">
    <text evidence="3">The sequence shown here is derived from an EMBL/GenBank/DDBJ whole genome shotgun (WGS) entry which is preliminary data.</text>
</comment>
<organism evidence="3">
    <name type="scientific">marine sediment metagenome</name>
    <dbReference type="NCBI Taxonomy" id="412755"/>
    <lineage>
        <taxon>unclassified sequences</taxon>
        <taxon>metagenomes</taxon>
        <taxon>ecological metagenomes</taxon>
    </lineage>
</organism>
<feature type="non-terminal residue" evidence="3">
    <location>
        <position position="108"/>
    </location>
</feature>
<dbReference type="GO" id="GO:0004519">
    <property type="term" value="F:endonuclease activity"/>
    <property type="evidence" value="ECO:0007669"/>
    <property type="project" value="InterPro"/>
</dbReference>
<reference evidence="3" key="1">
    <citation type="journal article" date="2014" name="Front. Microbiol.">
        <title>High frequency of phylogenetically diverse reductive dehalogenase-homologous genes in deep subseafloor sedimentary metagenomes.</title>
        <authorList>
            <person name="Kawai M."/>
            <person name="Futagami T."/>
            <person name="Toyoda A."/>
            <person name="Takaki Y."/>
            <person name="Nishi S."/>
            <person name="Hori S."/>
            <person name="Arai W."/>
            <person name="Tsubouchi T."/>
            <person name="Morono Y."/>
            <person name="Uchiyama I."/>
            <person name="Ito T."/>
            <person name="Fujiyama A."/>
            <person name="Inagaki F."/>
            <person name="Takami H."/>
        </authorList>
    </citation>
    <scope>NUCLEOTIDE SEQUENCE</scope>
    <source>
        <strain evidence="3">Expedition CK06-06</strain>
    </source>
</reference>
<gene>
    <name evidence="3" type="ORF">S12H4_08315</name>
</gene>
<feature type="compositionally biased region" description="Basic and acidic residues" evidence="1">
    <location>
        <begin position="9"/>
        <end position="19"/>
    </location>
</feature>
<dbReference type="InterPro" id="IPR007560">
    <property type="entry name" value="Restrct_endonuc_IV_Mrr"/>
</dbReference>
<proteinExistence type="predicted"/>
<dbReference type="InterPro" id="IPR011335">
    <property type="entry name" value="Restrct_endonuc-II-like"/>
</dbReference>
<dbReference type="GO" id="GO:0003677">
    <property type="term" value="F:DNA binding"/>
    <property type="evidence" value="ECO:0007669"/>
    <property type="project" value="InterPro"/>
</dbReference>
<dbReference type="AlphaFoldDB" id="X1S9R7"/>
<sequence length="108" mass="12235">MEEAGQAYRKWEKEAKKDVEDETTDEDSQSVEATLDETEQKAMEGLKEHIRAKNAYEFQDLVAALLRGMGYHTPFVAPKGKDGGIDVIAYRDPLGTQSPRIKVQIKHR</sequence>
<dbReference type="SUPFAM" id="SSF52980">
    <property type="entry name" value="Restriction endonuclease-like"/>
    <property type="match status" value="1"/>
</dbReference>
<feature type="region of interest" description="Disordered" evidence="1">
    <location>
        <begin position="1"/>
        <end position="36"/>
    </location>
</feature>
<accession>X1S9R7</accession>
<dbReference type="Gene3D" id="3.40.1350.10">
    <property type="match status" value="1"/>
</dbReference>
<evidence type="ECO:0000256" key="1">
    <source>
        <dbReference type="SAM" id="MobiDB-lite"/>
    </source>
</evidence>
<dbReference type="InterPro" id="IPR011856">
    <property type="entry name" value="tRNA_endonuc-like_dom_sf"/>
</dbReference>
<dbReference type="EMBL" id="BARW01003198">
    <property type="protein sequence ID" value="GAI64489.1"/>
    <property type="molecule type" value="Genomic_DNA"/>
</dbReference>
<evidence type="ECO:0000313" key="3">
    <source>
        <dbReference type="EMBL" id="GAI64489.1"/>
    </source>
</evidence>
<protein>
    <recommendedName>
        <fullName evidence="2">Restriction endonuclease type IV Mrr domain-containing protein</fullName>
    </recommendedName>
</protein>
<evidence type="ECO:0000259" key="2">
    <source>
        <dbReference type="Pfam" id="PF04471"/>
    </source>
</evidence>
<name>X1S9R7_9ZZZZ</name>
<dbReference type="GO" id="GO:0009307">
    <property type="term" value="P:DNA restriction-modification system"/>
    <property type="evidence" value="ECO:0007669"/>
    <property type="project" value="InterPro"/>
</dbReference>
<feature type="domain" description="Restriction endonuclease type IV Mrr" evidence="2">
    <location>
        <begin position="54"/>
        <end position="107"/>
    </location>
</feature>
<feature type="compositionally biased region" description="Acidic residues" evidence="1">
    <location>
        <begin position="20"/>
        <end position="36"/>
    </location>
</feature>
<dbReference type="Pfam" id="PF04471">
    <property type="entry name" value="Mrr_cat"/>
    <property type="match status" value="1"/>
</dbReference>